<sequence>MKLAPFSRALLIDLEKGLPDSANGALIRKAQYYDKLPLKCSICHEHSHLSRACPRRIIEETQTVEKNPPDDQGQLRGLPQNQKLEKTSGGLCAQCRQVRERVNAQKKGGFRGIPEFSQVVRHENEWPIVARRTGLPSEPESCYAV</sequence>
<name>A0AAD3NP58_CRYJA</name>
<reference evidence="2" key="1">
    <citation type="submission" date="2022-12" db="EMBL/GenBank/DDBJ databases">
        <title>Chromosome-Level Genome Assembly of Japanese Cedar (Cryptomeriajaponica D. Don).</title>
        <authorList>
            <person name="Fujino T."/>
            <person name="Yamaguchi K."/>
            <person name="Yokoyama T."/>
            <person name="Hamanaka T."/>
            <person name="Harazono Y."/>
            <person name="Kamada H."/>
            <person name="Kobayashi W."/>
            <person name="Ujino-Ihara T."/>
            <person name="Uchiyama K."/>
            <person name="Matsumoto A."/>
            <person name="Izuno A."/>
            <person name="Tsumura Y."/>
            <person name="Toyoda A."/>
            <person name="Shigenobu S."/>
            <person name="Moriguchi Y."/>
            <person name="Ueno S."/>
            <person name="Kasahara M."/>
        </authorList>
    </citation>
    <scope>NUCLEOTIDE SEQUENCE</scope>
</reference>
<dbReference type="EMBL" id="BSEH01000022">
    <property type="protein sequence ID" value="GLJ56568.1"/>
    <property type="molecule type" value="Genomic_DNA"/>
</dbReference>
<organism evidence="2 3">
    <name type="scientific">Cryptomeria japonica</name>
    <name type="common">Japanese cedar</name>
    <name type="synonym">Cupressus japonica</name>
    <dbReference type="NCBI Taxonomy" id="3369"/>
    <lineage>
        <taxon>Eukaryota</taxon>
        <taxon>Viridiplantae</taxon>
        <taxon>Streptophyta</taxon>
        <taxon>Embryophyta</taxon>
        <taxon>Tracheophyta</taxon>
        <taxon>Spermatophyta</taxon>
        <taxon>Pinopsida</taxon>
        <taxon>Pinidae</taxon>
        <taxon>Conifers II</taxon>
        <taxon>Cupressales</taxon>
        <taxon>Cupressaceae</taxon>
        <taxon>Cryptomeria</taxon>
    </lineage>
</organism>
<gene>
    <name evidence="2" type="ORF">SUGI_1228250</name>
</gene>
<evidence type="ECO:0000313" key="2">
    <source>
        <dbReference type="EMBL" id="GLJ56568.1"/>
    </source>
</evidence>
<protein>
    <submittedName>
        <fullName evidence="2">Uncharacterized protein</fullName>
    </submittedName>
</protein>
<comment type="caution">
    <text evidence="2">The sequence shown here is derived from an EMBL/GenBank/DDBJ whole genome shotgun (WGS) entry which is preliminary data.</text>
</comment>
<feature type="region of interest" description="Disordered" evidence="1">
    <location>
        <begin position="63"/>
        <end position="83"/>
    </location>
</feature>
<accession>A0AAD3NP58</accession>
<evidence type="ECO:0000313" key="3">
    <source>
        <dbReference type="Proteomes" id="UP001234787"/>
    </source>
</evidence>
<proteinExistence type="predicted"/>
<evidence type="ECO:0000256" key="1">
    <source>
        <dbReference type="SAM" id="MobiDB-lite"/>
    </source>
</evidence>
<keyword evidence="3" id="KW-1185">Reference proteome</keyword>
<dbReference type="Proteomes" id="UP001234787">
    <property type="component" value="Unassembled WGS sequence"/>
</dbReference>
<dbReference type="AlphaFoldDB" id="A0AAD3NP58"/>